<feature type="chain" id="PRO_5012533325" evidence="3">
    <location>
        <begin position="24"/>
        <end position="249"/>
    </location>
</feature>
<dbReference type="GO" id="GO:0009253">
    <property type="term" value="P:peptidoglycan catabolic process"/>
    <property type="evidence" value="ECO:0007669"/>
    <property type="project" value="InterPro"/>
</dbReference>
<proteinExistence type="predicted"/>
<evidence type="ECO:0000256" key="3">
    <source>
        <dbReference type="SAM" id="SignalP"/>
    </source>
</evidence>
<accession>A0A223D4T9</accession>
<evidence type="ECO:0000256" key="2">
    <source>
        <dbReference type="SAM" id="MobiDB-lite"/>
    </source>
</evidence>
<reference evidence="5 6" key="1">
    <citation type="journal article" date="2015" name="Int. J. Syst. Evol. Microbiol.">
        <title>Tumebacillus algifaecis sp. nov., isolated from decomposing algal scum.</title>
        <authorList>
            <person name="Wu Y.F."/>
            <person name="Zhang B."/>
            <person name="Xing P."/>
            <person name="Wu Q.L."/>
            <person name="Liu S.J."/>
        </authorList>
    </citation>
    <scope>NUCLEOTIDE SEQUENCE [LARGE SCALE GENOMIC DNA]</scope>
    <source>
        <strain evidence="5 6">THMBR28</strain>
    </source>
</reference>
<evidence type="ECO:0000313" key="5">
    <source>
        <dbReference type="EMBL" id="ASS76612.1"/>
    </source>
</evidence>
<dbReference type="OrthoDB" id="9806267at2"/>
<feature type="region of interest" description="Disordered" evidence="2">
    <location>
        <begin position="39"/>
        <end position="63"/>
    </location>
</feature>
<dbReference type="Pfam" id="PF01520">
    <property type="entry name" value="Amidase_3"/>
    <property type="match status" value="1"/>
</dbReference>
<dbReference type="InterPro" id="IPR050695">
    <property type="entry name" value="N-acetylmuramoyl_amidase_3"/>
</dbReference>
<dbReference type="AlphaFoldDB" id="A0A223D4T9"/>
<feature type="signal peptide" evidence="3">
    <location>
        <begin position="1"/>
        <end position="23"/>
    </location>
</feature>
<keyword evidence="3" id="KW-0732">Signal</keyword>
<dbReference type="InterPro" id="IPR002508">
    <property type="entry name" value="MurNAc-LAA_cat"/>
</dbReference>
<dbReference type="RefSeq" id="WP_094237843.1">
    <property type="nucleotide sequence ID" value="NZ_CP022657.1"/>
</dbReference>
<dbReference type="KEGG" id="tab:CIG75_17660"/>
<feature type="domain" description="MurNAc-LAA" evidence="4">
    <location>
        <begin position="134"/>
        <end position="243"/>
    </location>
</feature>
<evidence type="ECO:0000259" key="4">
    <source>
        <dbReference type="SMART" id="SM00646"/>
    </source>
</evidence>
<dbReference type="SUPFAM" id="SSF53187">
    <property type="entry name" value="Zn-dependent exopeptidases"/>
    <property type="match status" value="1"/>
</dbReference>
<evidence type="ECO:0000313" key="6">
    <source>
        <dbReference type="Proteomes" id="UP000214688"/>
    </source>
</evidence>
<dbReference type="SMART" id="SM00646">
    <property type="entry name" value="Ami_3"/>
    <property type="match status" value="1"/>
</dbReference>
<gene>
    <name evidence="5" type="ORF">CIG75_17660</name>
</gene>
<dbReference type="GO" id="GO:0030288">
    <property type="term" value="C:outer membrane-bounded periplasmic space"/>
    <property type="evidence" value="ECO:0007669"/>
    <property type="project" value="TreeGrafter"/>
</dbReference>
<dbReference type="GO" id="GO:0008745">
    <property type="term" value="F:N-acetylmuramoyl-L-alanine amidase activity"/>
    <property type="evidence" value="ECO:0007669"/>
    <property type="project" value="InterPro"/>
</dbReference>
<keyword evidence="1" id="KW-0378">Hydrolase</keyword>
<dbReference type="PANTHER" id="PTHR30404:SF0">
    <property type="entry name" value="N-ACETYLMURAMOYL-L-ALANINE AMIDASE AMIC"/>
    <property type="match status" value="1"/>
</dbReference>
<protein>
    <submittedName>
        <fullName evidence="5">N-acetylmuramoyl-L-alanine amidase</fullName>
    </submittedName>
</protein>
<dbReference type="Gene3D" id="3.40.630.40">
    <property type="entry name" value="Zn-dependent exopeptidases"/>
    <property type="match status" value="1"/>
</dbReference>
<dbReference type="Proteomes" id="UP000214688">
    <property type="component" value="Chromosome"/>
</dbReference>
<sequence length="249" mass="26397">MKMSKTLVAALVCTSILSTPALAAKDNSINAIAPEGLSTSEQAPANYNPALKSANDGKSSAKGTEASIEVANPIIVLDPGHGGSDPGAVGNGIEEAAVVLDIATRSKNYIVANYPATVHMTRTANTTLTLADRTTFANNKGANFFVSFHINSYSTTTPNGLETYYYPGSTNGQKLATDLYNKLKANYSTLRGVKSADFYVLHYTNMPASLGETGFISNATDATNLKSATFKQNLAVAYAQGMHVYWWGF</sequence>
<keyword evidence="6" id="KW-1185">Reference proteome</keyword>
<dbReference type="PANTHER" id="PTHR30404">
    <property type="entry name" value="N-ACETYLMURAMOYL-L-ALANINE AMIDASE"/>
    <property type="match status" value="1"/>
</dbReference>
<evidence type="ECO:0000256" key="1">
    <source>
        <dbReference type="ARBA" id="ARBA00022801"/>
    </source>
</evidence>
<name>A0A223D4T9_9BACL</name>
<dbReference type="EMBL" id="CP022657">
    <property type="protein sequence ID" value="ASS76612.1"/>
    <property type="molecule type" value="Genomic_DNA"/>
</dbReference>
<dbReference type="CDD" id="cd02696">
    <property type="entry name" value="MurNAc-LAA"/>
    <property type="match status" value="1"/>
</dbReference>
<organism evidence="5 6">
    <name type="scientific">Tumebacillus algifaecis</name>
    <dbReference type="NCBI Taxonomy" id="1214604"/>
    <lineage>
        <taxon>Bacteria</taxon>
        <taxon>Bacillati</taxon>
        <taxon>Bacillota</taxon>
        <taxon>Bacilli</taxon>
        <taxon>Bacillales</taxon>
        <taxon>Alicyclobacillaceae</taxon>
        <taxon>Tumebacillus</taxon>
    </lineage>
</organism>